<sequence>MTISLPPLRAGRAAPADLLERRAQMQVMVDAGTWKTEKPPVENELGGLRTLRFKPEGIPRGHVLQLHGGGFRIGRPEFESLFAEALAKECDVEIVVPQYRLAPEGPFPAGLSDALAALTALREEIGDAPLIVCGDSAGGGLAASLGLLSALGSAPRIDGLVLLSPWLDLRVTAGSYAANAAFDAMFSKESADVAAELYLQGFDPEHPLASPLLAPITAYPPTLISVGTGEVLRDDSQLFHDKLLAAGVNSTLCAIDGMEHVAVIMGLQRPGAAETFAAVTAFVERRLAR</sequence>
<evidence type="ECO:0000313" key="3">
    <source>
        <dbReference type="EMBL" id="MEJ5977836.1"/>
    </source>
</evidence>
<accession>A0ABU8RXR9</accession>
<dbReference type="PANTHER" id="PTHR48081">
    <property type="entry name" value="AB HYDROLASE SUPERFAMILY PROTEIN C4A8.06C"/>
    <property type="match status" value="1"/>
</dbReference>
<dbReference type="PANTHER" id="PTHR48081:SF8">
    <property type="entry name" value="ALPHA_BETA HYDROLASE FOLD-3 DOMAIN-CONTAINING PROTEIN-RELATED"/>
    <property type="match status" value="1"/>
</dbReference>
<dbReference type="RefSeq" id="WP_339587788.1">
    <property type="nucleotide sequence ID" value="NZ_JBBHJZ010000003.1"/>
</dbReference>
<protein>
    <submittedName>
        <fullName evidence="3">Alpha/beta hydrolase</fullName>
    </submittedName>
</protein>
<dbReference type="EMBL" id="JBBHJZ010000003">
    <property type="protein sequence ID" value="MEJ5977836.1"/>
    <property type="molecule type" value="Genomic_DNA"/>
</dbReference>
<feature type="domain" description="Alpha/beta hydrolase fold-3" evidence="2">
    <location>
        <begin position="63"/>
        <end position="262"/>
    </location>
</feature>
<comment type="caution">
    <text evidence="3">The sequence shown here is derived from an EMBL/GenBank/DDBJ whole genome shotgun (WGS) entry which is preliminary data.</text>
</comment>
<reference evidence="3 4" key="1">
    <citation type="submission" date="2024-03" db="EMBL/GenBank/DDBJ databases">
        <authorList>
            <person name="Jo J.-H."/>
        </authorList>
    </citation>
    <scope>NUCLEOTIDE SEQUENCE [LARGE SCALE GENOMIC DNA]</scope>
    <source>
        <strain evidence="3 4">PS1R-30</strain>
    </source>
</reference>
<dbReference type="GO" id="GO:0016787">
    <property type="term" value="F:hydrolase activity"/>
    <property type="evidence" value="ECO:0007669"/>
    <property type="project" value="UniProtKB-KW"/>
</dbReference>
<dbReference type="InterPro" id="IPR013094">
    <property type="entry name" value="AB_hydrolase_3"/>
</dbReference>
<dbReference type="SUPFAM" id="SSF53474">
    <property type="entry name" value="alpha/beta-Hydrolases"/>
    <property type="match status" value="1"/>
</dbReference>
<gene>
    <name evidence="3" type="ORF">WG901_14400</name>
</gene>
<keyword evidence="4" id="KW-1185">Reference proteome</keyword>
<keyword evidence="1 3" id="KW-0378">Hydrolase</keyword>
<evidence type="ECO:0000259" key="2">
    <source>
        <dbReference type="Pfam" id="PF07859"/>
    </source>
</evidence>
<evidence type="ECO:0000256" key="1">
    <source>
        <dbReference type="ARBA" id="ARBA00022801"/>
    </source>
</evidence>
<evidence type="ECO:0000313" key="4">
    <source>
        <dbReference type="Proteomes" id="UP001361239"/>
    </source>
</evidence>
<proteinExistence type="predicted"/>
<dbReference type="Gene3D" id="3.40.50.1820">
    <property type="entry name" value="alpha/beta hydrolase"/>
    <property type="match status" value="1"/>
</dbReference>
<dbReference type="InterPro" id="IPR029058">
    <property type="entry name" value="AB_hydrolase_fold"/>
</dbReference>
<organism evidence="3 4">
    <name type="scientific">Novosphingobium anseongense</name>
    <dbReference type="NCBI Taxonomy" id="3133436"/>
    <lineage>
        <taxon>Bacteria</taxon>
        <taxon>Pseudomonadati</taxon>
        <taxon>Pseudomonadota</taxon>
        <taxon>Alphaproteobacteria</taxon>
        <taxon>Sphingomonadales</taxon>
        <taxon>Sphingomonadaceae</taxon>
        <taxon>Novosphingobium</taxon>
    </lineage>
</organism>
<dbReference type="InterPro" id="IPR050300">
    <property type="entry name" value="GDXG_lipolytic_enzyme"/>
</dbReference>
<name>A0ABU8RXR9_9SPHN</name>
<dbReference type="Proteomes" id="UP001361239">
    <property type="component" value="Unassembled WGS sequence"/>
</dbReference>
<dbReference type="Pfam" id="PF07859">
    <property type="entry name" value="Abhydrolase_3"/>
    <property type="match status" value="1"/>
</dbReference>